<organism evidence="1 2">
    <name type="scientific">Tribolium castaneum</name>
    <name type="common">Red flour beetle</name>
    <dbReference type="NCBI Taxonomy" id="7070"/>
    <lineage>
        <taxon>Eukaryota</taxon>
        <taxon>Metazoa</taxon>
        <taxon>Ecdysozoa</taxon>
        <taxon>Arthropoda</taxon>
        <taxon>Hexapoda</taxon>
        <taxon>Insecta</taxon>
        <taxon>Pterygota</taxon>
        <taxon>Neoptera</taxon>
        <taxon>Endopterygota</taxon>
        <taxon>Coleoptera</taxon>
        <taxon>Polyphaga</taxon>
        <taxon>Cucujiformia</taxon>
        <taxon>Tenebrionidae</taxon>
        <taxon>Tenebrionidae incertae sedis</taxon>
        <taxon>Tribolium</taxon>
    </lineage>
</organism>
<reference evidence="1 2" key="2">
    <citation type="journal article" date="2010" name="Nucleic Acids Res.">
        <title>BeetleBase in 2010: revisions to provide comprehensive genomic information for Tribolium castaneum.</title>
        <authorList>
            <person name="Kim H.S."/>
            <person name="Murphy T."/>
            <person name="Xia J."/>
            <person name="Caragea D."/>
            <person name="Park Y."/>
            <person name="Beeman R.W."/>
            <person name="Lorenzen M.D."/>
            <person name="Butcher S."/>
            <person name="Manak J.R."/>
            <person name="Brown S.J."/>
        </authorList>
    </citation>
    <scope>GENOME REANNOTATION</scope>
    <source>
        <strain evidence="1 2">Georgia GA2</strain>
    </source>
</reference>
<dbReference type="InParanoid" id="D7EKA7"/>
<dbReference type="HOGENOM" id="CLU_2149081_0_0_1"/>
<keyword evidence="2" id="KW-1185">Reference proteome</keyword>
<accession>D7EKA7</accession>
<sequence length="112" mass="13162">MHFTFKGGNAGDDLTVASLFNRVMKVCQERGEIHELICADELGHIANNRLQCNCLTKWKLRIVFIRTERGSRKWEMRLELQRKNQSRAIVTTHKNGARACMVRNRIFDWLLF</sequence>
<evidence type="ECO:0000313" key="1">
    <source>
        <dbReference type="EMBL" id="EFA13063.1"/>
    </source>
</evidence>
<reference evidence="1 2" key="1">
    <citation type="journal article" date="2008" name="Nature">
        <title>The genome of the model beetle and pest Tribolium castaneum.</title>
        <authorList>
            <consortium name="Tribolium Genome Sequencing Consortium"/>
            <person name="Richards S."/>
            <person name="Gibbs R.A."/>
            <person name="Weinstock G.M."/>
            <person name="Brown S.J."/>
            <person name="Denell R."/>
            <person name="Beeman R.W."/>
            <person name="Gibbs R."/>
            <person name="Beeman R.W."/>
            <person name="Brown S.J."/>
            <person name="Bucher G."/>
            <person name="Friedrich M."/>
            <person name="Grimmelikhuijzen C.J."/>
            <person name="Klingler M."/>
            <person name="Lorenzen M."/>
            <person name="Richards S."/>
            <person name="Roth S."/>
            <person name="Schroder R."/>
            <person name="Tautz D."/>
            <person name="Zdobnov E.M."/>
            <person name="Muzny D."/>
            <person name="Gibbs R.A."/>
            <person name="Weinstock G.M."/>
            <person name="Attaway T."/>
            <person name="Bell S."/>
            <person name="Buhay C.J."/>
            <person name="Chandrabose M.N."/>
            <person name="Chavez D."/>
            <person name="Clerk-Blankenburg K.P."/>
            <person name="Cree A."/>
            <person name="Dao M."/>
            <person name="Davis C."/>
            <person name="Chacko J."/>
            <person name="Dinh H."/>
            <person name="Dugan-Rocha S."/>
            <person name="Fowler G."/>
            <person name="Garner T.T."/>
            <person name="Garnes J."/>
            <person name="Gnirke A."/>
            <person name="Hawes A."/>
            <person name="Hernandez J."/>
            <person name="Hines S."/>
            <person name="Holder M."/>
            <person name="Hume J."/>
            <person name="Jhangiani S.N."/>
            <person name="Joshi V."/>
            <person name="Khan Z.M."/>
            <person name="Jackson L."/>
            <person name="Kovar C."/>
            <person name="Kowis A."/>
            <person name="Lee S."/>
            <person name="Lewis L.R."/>
            <person name="Margolis J."/>
            <person name="Morgan M."/>
            <person name="Nazareth L.V."/>
            <person name="Nguyen N."/>
            <person name="Okwuonu G."/>
            <person name="Parker D."/>
            <person name="Richards S."/>
            <person name="Ruiz S.J."/>
            <person name="Santibanez J."/>
            <person name="Savard J."/>
            <person name="Scherer S.E."/>
            <person name="Schneider B."/>
            <person name="Sodergren E."/>
            <person name="Tautz D."/>
            <person name="Vattahil S."/>
            <person name="Villasana D."/>
            <person name="White C.S."/>
            <person name="Wright R."/>
            <person name="Park Y."/>
            <person name="Beeman R.W."/>
            <person name="Lord J."/>
            <person name="Oppert B."/>
            <person name="Lorenzen M."/>
            <person name="Brown S."/>
            <person name="Wang L."/>
            <person name="Savard J."/>
            <person name="Tautz D."/>
            <person name="Richards S."/>
            <person name="Weinstock G."/>
            <person name="Gibbs R.A."/>
            <person name="Liu Y."/>
            <person name="Worley K."/>
            <person name="Weinstock G."/>
            <person name="Elsik C.G."/>
            <person name="Reese J.T."/>
            <person name="Elhaik E."/>
            <person name="Landan G."/>
            <person name="Graur D."/>
            <person name="Arensburger P."/>
            <person name="Atkinson P."/>
            <person name="Beeman R.W."/>
            <person name="Beidler J."/>
            <person name="Brown S.J."/>
            <person name="Demuth J.P."/>
            <person name="Drury D.W."/>
            <person name="Du Y.Z."/>
            <person name="Fujiwara H."/>
            <person name="Lorenzen M."/>
            <person name="Maselli V."/>
            <person name="Osanai M."/>
            <person name="Park Y."/>
            <person name="Robertson H.M."/>
            <person name="Tu Z."/>
            <person name="Wang J.J."/>
            <person name="Wang S."/>
            <person name="Richards S."/>
            <person name="Song H."/>
            <person name="Zhang L."/>
            <person name="Sodergren E."/>
            <person name="Werner D."/>
            <person name="Stanke M."/>
            <person name="Morgenstern B."/>
            <person name="Solovyev V."/>
            <person name="Kosarev P."/>
            <person name="Brown G."/>
            <person name="Chen H.C."/>
            <person name="Ermolaeva O."/>
            <person name="Hlavina W."/>
            <person name="Kapustin Y."/>
            <person name="Kiryutin B."/>
            <person name="Kitts P."/>
            <person name="Maglott D."/>
            <person name="Pruitt K."/>
            <person name="Sapojnikov V."/>
            <person name="Souvorov A."/>
            <person name="Mackey A.J."/>
            <person name="Waterhouse R.M."/>
            <person name="Wyder S."/>
            <person name="Zdobnov E.M."/>
            <person name="Zdobnov E.M."/>
            <person name="Wyder S."/>
            <person name="Kriventseva E.V."/>
            <person name="Kadowaki T."/>
            <person name="Bork P."/>
            <person name="Aranda M."/>
            <person name="Bao R."/>
            <person name="Beermann A."/>
            <person name="Berns N."/>
            <person name="Bolognesi R."/>
            <person name="Bonneton F."/>
            <person name="Bopp D."/>
            <person name="Brown S.J."/>
            <person name="Bucher G."/>
            <person name="Butts T."/>
            <person name="Chaumot A."/>
            <person name="Denell R.E."/>
            <person name="Ferrier D.E."/>
            <person name="Friedrich M."/>
            <person name="Gordon C.M."/>
            <person name="Jindra M."/>
            <person name="Klingler M."/>
            <person name="Lan Q."/>
            <person name="Lattorff H.M."/>
            <person name="Laudet V."/>
            <person name="von Levetsow C."/>
            <person name="Liu Z."/>
            <person name="Lutz R."/>
            <person name="Lynch J.A."/>
            <person name="da Fonseca R.N."/>
            <person name="Posnien N."/>
            <person name="Reuter R."/>
            <person name="Roth S."/>
            <person name="Savard J."/>
            <person name="Schinko J.B."/>
            <person name="Schmitt C."/>
            <person name="Schoppmeier M."/>
            <person name="Schroder R."/>
            <person name="Shippy T.D."/>
            <person name="Simonnet F."/>
            <person name="Marques-Souza H."/>
            <person name="Tautz D."/>
            <person name="Tomoyasu Y."/>
            <person name="Trauner J."/>
            <person name="Van der Zee M."/>
            <person name="Vervoort M."/>
            <person name="Wittkopp N."/>
            <person name="Wimmer E.A."/>
            <person name="Yang X."/>
            <person name="Jones A.K."/>
            <person name="Sattelle D.B."/>
            <person name="Ebert P.R."/>
            <person name="Nelson D."/>
            <person name="Scott J.G."/>
            <person name="Beeman R.W."/>
            <person name="Muthukrishnan S."/>
            <person name="Kramer K.J."/>
            <person name="Arakane Y."/>
            <person name="Beeman R.W."/>
            <person name="Zhu Q."/>
            <person name="Hogenkamp D."/>
            <person name="Dixit R."/>
            <person name="Oppert B."/>
            <person name="Jiang H."/>
            <person name="Zou Z."/>
            <person name="Marshall J."/>
            <person name="Elpidina E."/>
            <person name="Vinokurov K."/>
            <person name="Oppert C."/>
            <person name="Zou Z."/>
            <person name="Evans J."/>
            <person name="Lu Z."/>
            <person name="Zhao P."/>
            <person name="Sumathipala N."/>
            <person name="Altincicek B."/>
            <person name="Vilcinskas A."/>
            <person name="Williams M."/>
            <person name="Hultmark D."/>
            <person name="Hetru C."/>
            <person name="Jiang H."/>
            <person name="Grimmelikhuijzen C.J."/>
            <person name="Hauser F."/>
            <person name="Cazzamali G."/>
            <person name="Williamson M."/>
            <person name="Park Y."/>
            <person name="Li B."/>
            <person name="Tanaka Y."/>
            <person name="Predel R."/>
            <person name="Neupert S."/>
            <person name="Schachtner J."/>
            <person name="Verleyen P."/>
            <person name="Raible F."/>
            <person name="Bork P."/>
            <person name="Friedrich M."/>
            <person name="Walden K.K."/>
            <person name="Robertson H.M."/>
            <person name="Angeli S."/>
            <person name="Foret S."/>
            <person name="Bucher G."/>
            <person name="Schuetz S."/>
            <person name="Maleszka R."/>
            <person name="Wimmer E.A."/>
            <person name="Beeman R.W."/>
            <person name="Lorenzen M."/>
            <person name="Tomoyasu Y."/>
            <person name="Miller S.C."/>
            <person name="Grossmann D."/>
            <person name="Bucher G."/>
        </authorList>
    </citation>
    <scope>NUCLEOTIDE SEQUENCE [LARGE SCALE GENOMIC DNA]</scope>
    <source>
        <strain evidence="1 2">Georgia GA2</strain>
    </source>
</reference>
<name>D7EKA7_TRICA</name>
<dbReference type="Proteomes" id="UP000007266">
    <property type="component" value="Linkage group 3"/>
</dbReference>
<dbReference type="EMBL" id="KQ971326">
    <property type="protein sequence ID" value="EFA13063.1"/>
    <property type="molecule type" value="Genomic_DNA"/>
</dbReference>
<protein>
    <submittedName>
        <fullName evidence="1">Uncharacterized protein</fullName>
    </submittedName>
</protein>
<gene>
    <name evidence="1" type="primary">GLEAN_12939</name>
    <name evidence="1" type="ORF">TcasGA2_TC012939</name>
</gene>
<dbReference type="AlphaFoldDB" id="D7EKA7"/>
<proteinExistence type="predicted"/>
<evidence type="ECO:0000313" key="2">
    <source>
        <dbReference type="Proteomes" id="UP000007266"/>
    </source>
</evidence>